<accession>A0ABX8FFZ8</accession>
<organism evidence="2 3">
    <name type="scientific">Cytobacillus gottheilii</name>
    <dbReference type="NCBI Taxonomy" id="859144"/>
    <lineage>
        <taxon>Bacteria</taxon>
        <taxon>Bacillati</taxon>
        <taxon>Bacillota</taxon>
        <taxon>Bacilli</taxon>
        <taxon>Bacillales</taxon>
        <taxon>Bacillaceae</taxon>
        <taxon>Cytobacillus</taxon>
    </lineage>
</organism>
<keyword evidence="3" id="KW-1185">Reference proteome</keyword>
<evidence type="ECO:0000313" key="3">
    <source>
        <dbReference type="Proteomes" id="UP000679247"/>
    </source>
</evidence>
<gene>
    <name evidence="2" type="ORF">J1899_07915</name>
</gene>
<name>A0ABX8FFZ8_9BACI</name>
<keyword evidence="1" id="KW-0812">Transmembrane</keyword>
<keyword evidence="1" id="KW-0472">Membrane</keyword>
<feature type="transmembrane region" description="Helical" evidence="1">
    <location>
        <begin position="39"/>
        <end position="63"/>
    </location>
</feature>
<proteinExistence type="predicted"/>
<keyword evidence="1" id="KW-1133">Transmembrane helix</keyword>
<protein>
    <submittedName>
        <fullName evidence="2">Uncharacterized protein</fullName>
    </submittedName>
</protein>
<dbReference type="Proteomes" id="UP000679247">
    <property type="component" value="Chromosome"/>
</dbReference>
<dbReference type="EMBL" id="CP071709">
    <property type="protein sequence ID" value="QVY62958.1"/>
    <property type="molecule type" value="Genomic_DNA"/>
</dbReference>
<sequence length="77" mass="8329">MKEMTLAALGVIASFFLLTLLVAIGFAVPAVIFYAGLPIIGVTVTFAEAMTVSILIYVVGVLFRGVMFERKNTKEDE</sequence>
<evidence type="ECO:0000256" key="1">
    <source>
        <dbReference type="SAM" id="Phobius"/>
    </source>
</evidence>
<dbReference type="RefSeq" id="WP_214478322.1">
    <property type="nucleotide sequence ID" value="NZ_CP071709.1"/>
</dbReference>
<evidence type="ECO:0000313" key="2">
    <source>
        <dbReference type="EMBL" id="QVY62958.1"/>
    </source>
</evidence>
<reference evidence="2 3" key="1">
    <citation type="submission" date="2021-03" db="EMBL/GenBank/DDBJ databases">
        <title>The first data on the complete genome of the tetrodotoxin-producing bacterium.</title>
        <authorList>
            <person name="Melnikova D.I."/>
            <person name="Nijland R."/>
            <person name="Magarlamov T.Y."/>
        </authorList>
    </citation>
    <scope>NUCLEOTIDE SEQUENCE [LARGE SCALE GENOMIC DNA]</scope>
    <source>
        <strain evidence="2 3">1839</strain>
    </source>
</reference>